<dbReference type="GO" id="GO:0005737">
    <property type="term" value="C:cytoplasm"/>
    <property type="evidence" value="ECO:0007669"/>
    <property type="project" value="TreeGrafter"/>
</dbReference>
<keyword evidence="5" id="KW-1185">Reference proteome</keyword>
<dbReference type="GO" id="GO:0006355">
    <property type="term" value="P:regulation of DNA-templated transcription"/>
    <property type="evidence" value="ECO:0007669"/>
    <property type="project" value="InterPro"/>
</dbReference>
<feature type="domain" description="HTH luxR-type" evidence="3">
    <location>
        <begin position="804"/>
        <end position="869"/>
    </location>
</feature>
<dbReference type="GO" id="GO:0004016">
    <property type="term" value="F:adenylate cyclase activity"/>
    <property type="evidence" value="ECO:0007669"/>
    <property type="project" value="TreeGrafter"/>
</dbReference>
<dbReference type="Gene3D" id="1.10.10.10">
    <property type="entry name" value="Winged helix-like DNA-binding domain superfamily/Winged helix DNA-binding domain"/>
    <property type="match status" value="1"/>
</dbReference>
<evidence type="ECO:0000313" key="5">
    <source>
        <dbReference type="Proteomes" id="UP000579945"/>
    </source>
</evidence>
<dbReference type="EMBL" id="JACIBV010000002">
    <property type="protein sequence ID" value="MBB3733422.1"/>
    <property type="molecule type" value="Genomic_DNA"/>
</dbReference>
<reference evidence="4 5" key="1">
    <citation type="submission" date="2020-08" db="EMBL/GenBank/DDBJ databases">
        <title>Sequencing the genomes of 1000 actinobacteria strains.</title>
        <authorList>
            <person name="Klenk H.-P."/>
        </authorList>
    </citation>
    <scope>NUCLEOTIDE SEQUENCE [LARGE SCALE GENOMIC DNA]</scope>
    <source>
        <strain evidence="4 5">DSM 44320</strain>
    </source>
</reference>
<dbReference type="GeneID" id="95396493"/>
<dbReference type="RefSeq" id="WP_183661699.1">
    <property type="nucleotide sequence ID" value="NZ_BAAAXX010000017.1"/>
</dbReference>
<evidence type="ECO:0000259" key="3">
    <source>
        <dbReference type="PROSITE" id="PS50043"/>
    </source>
</evidence>
<dbReference type="InterPro" id="IPR027417">
    <property type="entry name" value="P-loop_NTPase"/>
</dbReference>
<dbReference type="Pfam" id="PF00196">
    <property type="entry name" value="GerE"/>
    <property type="match status" value="1"/>
</dbReference>
<evidence type="ECO:0000256" key="2">
    <source>
        <dbReference type="ARBA" id="ARBA00022840"/>
    </source>
</evidence>
<dbReference type="Gene3D" id="3.40.50.300">
    <property type="entry name" value="P-loop containing nucleotide triphosphate hydrolases"/>
    <property type="match status" value="1"/>
</dbReference>
<dbReference type="SMART" id="SM00421">
    <property type="entry name" value="HTH_LUXR"/>
    <property type="match status" value="1"/>
</dbReference>
<dbReference type="GO" id="GO:0003677">
    <property type="term" value="F:DNA binding"/>
    <property type="evidence" value="ECO:0007669"/>
    <property type="project" value="UniProtKB-KW"/>
</dbReference>
<sequence>MPTRWPFAGRIEETDRLLTLMNDPAVRGVAIVGAAGVGKSRLAVEVVSSLRSRGRTAVHAIASMAARELPFGTLAHLLPAALPQGANPLKWISETLVGTERRPLMLIDDAHLLDPGSAAVLQHMAQDDAAQLLLTLRSGEPVPDAVVSLWKDLGLARMELTPLSLRDVGRILAAVLGDPVESASVARLHRLAQGNALFLRELVAGALDAGALVRVQGLWRLESAPPVAPALADLVAARIGRLELLEEEALEYIALGEPLGAQLLAGLVPAATVESLEAKDLIRVLVDGRRTLVRLAHPLYGEAIRAGSPLLRTRRRYRQLAEALEAAGARRRDDVVRLAVWRLESGAVKDPAPLLSGCAIAWAAHDATLATRLGWAALKAGGGARAAILLSDVLSFSEAFTDSEAALTSVWNEPCGPDLRAQLAMQRAWNLNFGLRRPAEADAVLDAAEAMLDDPSLRQLVEAMRLNLRVLRGEVHECARIAYEMLEGEHLSVVGEAMALGITAYGLPYTGRCDEARRMFLRARAVEASWHDAAPSEVLKLIAGNYLSELLSGDLDAAGRAVLQGQEVLGDDSALRLFRRIFLQWHGEIARMRGRLAEAARVTKEATTLAGAGHFTALAVAELAHCTALLGDQAGARALLAEAERDRTEVLYLLQTSIDSAQRWVTAMGGRLPRAVQLALEHAARARSHDLLGIELVALHDAVRFGAARRVVSRLVEVASRHDGVLATVYAAHAMAAASGDGEELDRVAGSYRQLGMILHAAEAYAQASAAHRARGRPQQGRTSAARASACAAACGDPRTPALARLQGPALTPREREIARLAAAGLASKEIAARLVLSIRTVDNHLQSVYGKLGVNGRTELTELLDTDSPPEEED</sequence>
<comment type="caution">
    <text evidence="4">The sequence shown here is derived from an EMBL/GenBank/DDBJ whole genome shotgun (WGS) entry which is preliminary data.</text>
</comment>
<dbReference type="InterPro" id="IPR000792">
    <property type="entry name" value="Tscrpt_reg_LuxR_C"/>
</dbReference>
<dbReference type="CDD" id="cd06170">
    <property type="entry name" value="LuxR_C_like"/>
    <property type="match status" value="1"/>
</dbReference>
<dbReference type="AlphaFoldDB" id="A0A7W5VA18"/>
<dbReference type="PANTHER" id="PTHR16305:SF35">
    <property type="entry name" value="TRANSCRIPTIONAL ACTIVATOR DOMAIN"/>
    <property type="match status" value="1"/>
</dbReference>
<dbReference type="PROSITE" id="PS50043">
    <property type="entry name" value="HTH_LUXR_2"/>
    <property type="match status" value="1"/>
</dbReference>
<gene>
    <name evidence="4" type="ORF">FHR33_009369</name>
</gene>
<dbReference type="PROSITE" id="PS00622">
    <property type="entry name" value="HTH_LUXR_1"/>
    <property type="match status" value="1"/>
</dbReference>
<name>A0A7W5VA18_9ACTN</name>
<organism evidence="4 5">
    <name type="scientific">Nonomuraea dietziae</name>
    <dbReference type="NCBI Taxonomy" id="65515"/>
    <lineage>
        <taxon>Bacteria</taxon>
        <taxon>Bacillati</taxon>
        <taxon>Actinomycetota</taxon>
        <taxon>Actinomycetes</taxon>
        <taxon>Streptosporangiales</taxon>
        <taxon>Streptosporangiaceae</taxon>
        <taxon>Nonomuraea</taxon>
    </lineage>
</organism>
<dbReference type="SUPFAM" id="SSF46894">
    <property type="entry name" value="C-terminal effector domain of the bipartite response regulators"/>
    <property type="match status" value="1"/>
</dbReference>
<proteinExistence type="predicted"/>
<dbReference type="InterPro" id="IPR016032">
    <property type="entry name" value="Sig_transdc_resp-reg_C-effctor"/>
</dbReference>
<dbReference type="PRINTS" id="PR00038">
    <property type="entry name" value="HTHLUXR"/>
</dbReference>
<keyword evidence="4" id="KW-0238">DNA-binding</keyword>
<dbReference type="SUPFAM" id="SSF52540">
    <property type="entry name" value="P-loop containing nucleoside triphosphate hydrolases"/>
    <property type="match status" value="1"/>
</dbReference>
<keyword evidence="2" id="KW-0067">ATP-binding</keyword>
<dbReference type="Proteomes" id="UP000579945">
    <property type="component" value="Unassembled WGS sequence"/>
</dbReference>
<keyword evidence="1" id="KW-0547">Nucleotide-binding</keyword>
<evidence type="ECO:0000313" key="4">
    <source>
        <dbReference type="EMBL" id="MBB3733422.1"/>
    </source>
</evidence>
<dbReference type="GO" id="GO:0005524">
    <property type="term" value="F:ATP binding"/>
    <property type="evidence" value="ECO:0007669"/>
    <property type="project" value="UniProtKB-KW"/>
</dbReference>
<evidence type="ECO:0000256" key="1">
    <source>
        <dbReference type="ARBA" id="ARBA00022741"/>
    </source>
</evidence>
<accession>A0A7W5VA18</accession>
<protein>
    <submittedName>
        <fullName evidence="4">DNA-binding CsgD family transcriptional regulator</fullName>
    </submittedName>
</protein>
<dbReference type="PANTHER" id="PTHR16305">
    <property type="entry name" value="TESTICULAR SOLUBLE ADENYLYL CYCLASE"/>
    <property type="match status" value="1"/>
</dbReference>
<dbReference type="InterPro" id="IPR036388">
    <property type="entry name" value="WH-like_DNA-bd_sf"/>
</dbReference>